<keyword evidence="2" id="KW-1003">Cell membrane</keyword>
<feature type="transmembrane region" description="Helical" evidence="6">
    <location>
        <begin position="119"/>
        <end position="141"/>
    </location>
</feature>
<comment type="caution">
    <text evidence="8">The sequence shown here is derived from an EMBL/GenBank/DDBJ whole genome shotgun (WGS) entry which is preliminary data.</text>
</comment>
<keyword evidence="4 6" id="KW-1133">Transmembrane helix</keyword>
<dbReference type="Proteomes" id="UP001500657">
    <property type="component" value="Unassembled WGS sequence"/>
</dbReference>
<keyword evidence="3 6" id="KW-0812">Transmembrane</keyword>
<dbReference type="RefSeq" id="WP_343879114.1">
    <property type="nucleotide sequence ID" value="NZ_BAAAFO010000001.1"/>
</dbReference>
<gene>
    <name evidence="8" type="ORF">GCM10009126_00890</name>
</gene>
<proteinExistence type="predicted"/>
<evidence type="ECO:0000256" key="6">
    <source>
        <dbReference type="SAM" id="Phobius"/>
    </source>
</evidence>
<dbReference type="InterPro" id="IPR051791">
    <property type="entry name" value="Pra-immunoreactive"/>
</dbReference>
<dbReference type="PANTHER" id="PTHR36115:SF10">
    <property type="entry name" value="RDD DOMAIN-CONTAINING PROTEIN"/>
    <property type="match status" value="1"/>
</dbReference>
<evidence type="ECO:0000313" key="8">
    <source>
        <dbReference type="EMBL" id="GAA0239125.1"/>
    </source>
</evidence>
<feature type="transmembrane region" description="Helical" evidence="6">
    <location>
        <begin position="55"/>
        <end position="74"/>
    </location>
</feature>
<evidence type="ECO:0000256" key="2">
    <source>
        <dbReference type="ARBA" id="ARBA00022475"/>
    </source>
</evidence>
<evidence type="ECO:0000313" key="9">
    <source>
        <dbReference type="Proteomes" id="UP001500657"/>
    </source>
</evidence>
<evidence type="ECO:0000256" key="5">
    <source>
        <dbReference type="ARBA" id="ARBA00023136"/>
    </source>
</evidence>
<evidence type="ECO:0000256" key="4">
    <source>
        <dbReference type="ARBA" id="ARBA00022989"/>
    </source>
</evidence>
<keyword evidence="9" id="KW-1185">Reference proteome</keyword>
<comment type="subcellular location">
    <subcellularLocation>
        <location evidence="1">Cell membrane</location>
        <topology evidence="1">Multi-pass membrane protein</topology>
    </subcellularLocation>
</comment>
<sequence>MSSSFPTAPPCPLWRRLTALVYDLLIVLAIMLVANMLGLLVTGGHLLDEHQHLRAWWFPLFEAACVGGYFVASWRRGGQTIGMRPWRIRLTNAAGDTPSWPQSLVRVAAAAAPWLLLGLAHWIGLRLALWVVLATWAIWYLPALIDPRRRAVHDIVAGTEIRSLH</sequence>
<dbReference type="PANTHER" id="PTHR36115">
    <property type="entry name" value="PROLINE-RICH ANTIGEN HOMOLOG-RELATED"/>
    <property type="match status" value="1"/>
</dbReference>
<evidence type="ECO:0000256" key="1">
    <source>
        <dbReference type="ARBA" id="ARBA00004651"/>
    </source>
</evidence>
<dbReference type="InterPro" id="IPR010432">
    <property type="entry name" value="RDD"/>
</dbReference>
<organism evidence="8 9">
    <name type="scientific">Rhodanobacter caeni</name>
    <dbReference type="NCBI Taxonomy" id="657654"/>
    <lineage>
        <taxon>Bacteria</taxon>
        <taxon>Pseudomonadati</taxon>
        <taxon>Pseudomonadota</taxon>
        <taxon>Gammaproteobacteria</taxon>
        <taxon>Lysobacterales</taxon>
        <taxon>Rhodanobacteraceae</taxon>
        <taxon>Rhodanobacter</taxon>
    </lineage>
</organism>
<reference evidence="8 9" key="1">
    <citation type="journal article" date="2019" name="Int. J. Syst. Evol. Microbiol.">
        <title>The Global Catalogue of Microorganisms (GCM) 10K type strain sequencing project: providing services to taxonomists for standard genome sequencing and annotation.</title>
        <authorList>
            <consortium name="The Broad Institute Genomics Platform"/>
            <consortium name="The Broad Institute Genome Sequencing Center for Infectious Disease"/>
            <person name="Wu L."/>
            <person name="Ma J."/>
        </authorList>
    </citation>
    <scope>NUCLEOTIDE SEQUENCE [LARGE SCALE GENOMIC DNA]</scope>
    <source>
        <strain evidence="8 9">JCM 16242</strain>
    </source>
</reference>
<evidence type="ECO:0000256" key="3">
    <source>
        <dbReference type="ARBA" id="ARBA00022692"/>
    </source>
</evidence>
<protein>
    <submittedName>
        <fullName evidence="8">RDD family protein</fullName>
    </submittedName>
</protein>
<feature type="transmembrane region" description="Helical" evidence="6">
    <location>
        <begin position="20"/>
        <end position="43"/>
    </location>
</feature>
<name>A0ABN0U577_9GAMM</name>
<feature type="domain" description="RDD" evidence="7">
    <location>
        <begin position="12"/>
        <end position="158"/>
    </location>
</feature>
<keyword evidence="5 6" id="KW-0472">Membrane</keyword>
<dbReference type="Pfam" id="PF06271">
    <property type="entry name" value="RDD"/>
    <property type="match status" value="1"/>
</dbReference>
<accession>A0ABN0U577</accession>
<dbReference type="EMBL" id="BAAAFO010000001">
    <property type="protein sequence ID" value="GAA0239125.1"/>
    <property type="molecule type" value="Genomic_DNA"/>
</dbReference>
<evidence type="ECO:0000259" key="7">
    <source>
        <dbReference type="Pfam" id="PF06271"/>
    </source>
</evidence>